<keyword evidence="10 20" id="KW-0418">Kinase</keyword>
<evidence type="ECO:0000256" key="18">
    <source>
        <dbReference type="SAM" id="Phobius"/>
    </source>
</evidence>
<evidence type="ECO:0000256" key="4">
    <source>
        <dbReference type="ARBA" id="ARBA00022475"/>
    </source>
</evidence>
<evidence type="ECO:0000256" key="10">
    <source>
        <dbReference type="ARBA" id="ARBA00022777"/>
    </source>
</evidence>
<dbReference type="SUPFAM" id="SSF55874">
    <property type="entry name" value="ATPase domain of HSP90 chaperone/DNA topoisomerase II/histidine kinase"/>
    <property type="match status" value="1"/>
</dbReference>
<dbReference type="AlphaFoldDB" id="A0A916RLL9"/>
<name>A0A916RLL9_9HYPH</name>
<dbReference type="InterPro" id="IPR005467">
    <property type="entry name" value="His_kinase_dom"/>
</dbReference>
<evidence type="ECO:0000256" key="15">
    <source>
        <dbReference type="ARBA" id="ARBA00059004"/>
    </source>
</evidence>
<dbReference type="InterPro" id="IPR004358">
    <property type="entry name" value="Sig_transdc_His_kin-like_C"/>
</dbReference>
<evidence type="ECO:0000256" key="12">
    <source>
        <dbReference type="ARBA" id="ARBA00022989"/>
    </source>
</evidence>
<feature type="domain" description="Histidine kinase" evidence="19">
    <location>
        <begin position="403"/>
        <end position="616"/>
    </location>
</feature>
<dbReference type="GO" id="GO:0005886">
    <property type="term" value="C:plasma membrane"/>
    <property type="evidence" value="ECO:0007669"/>
    <property type="project" value="UniProtKB-SubCell"/>
</dbReference>
<dbReference type="SMART" id="SM00388">
    <property type="entry name" value="HisKA"/>
    <property type="match status" value="1"/>
</dbReference>
<evidence type="ECO:0000256" key="9">
    <source>
        <dbReference type="ARBA" id="ARBA00022741"/>
    </source>
</evidence>
<evidence type="ECO:0000256" key="14">
    <source>
        <dbReference type="ARBA" id="ARBA00023136"/>
    </source>
</evidence>
<dbReference type="Gene3D" id="3.30.565.10">
    <property type="entry name" value="Histidine kinase-like ATPase, C-terminal domain"/>
    <property type="match status" value="1"/>
</dbReference>
<evidence type="ECO:0000313" key="21">
    <source>
        <dbReference type="Proteomes" id="UP000596977"/>
    </source>
</evidence>
<evidence type="ECO:0000256" key="6">
    <source>
        <dbReference type="ARBA" id="ARBA00022553"/>
    </source>
</evidence>
<dbReference type="Gene3D" id="6.10.250.3020">
    <property type="match status" value="1"/>
</dbReference>
<reference evidence="20 21" key="1">
    <citation type="journal article" date="2014" name="Int. J. Syst. Evol. Microbiol.">
        <title>Complete genome sequence of Corynebacterium casei LMG S-19264T (=DSM 44701T), isolated from a smear-ripened cheese.</title>
        <authorList>
            <consortium name="US DOE Joint Genome Institute (JGI-PGF)"/>
            <person name="Walter F."/>
            <person name="Albersmeier A."/>
            <person name="Kalinowski J."/>
            <person name="Ruckert C."/>
        </authorList>
    </citation>
    <scope>NUCLEOTIDE SEQUENCE [LARGE SCALE GENOMIC DNA]</scope>
    <source>
        <strain evidence="20 21">CGMCC 1.15896</strain>
    </source>
</reference>
<dbReference type="SUPFAM" id="SSF103190">
    <property type="entry name" value="Sensory domain-like"/>
    <property type="match status" value="1"/>
</dbReference>
<dbReference type="RefSeq" id="WP_127071570.1">
    <property type="nucleotide sequence ID" value="NZ_BMKB01000007.1"/>
</dbReference>
<dbReference type="InterPro" id="IPR029151">
    <property type="entry name" value="Sensor-like_sf"/>
</dbReference>
<keyword evidence="11" id="KW-0067">ATP-binding</keyword>
<dbReference type="InterPro" id="IPR036097">
    <property type="entry name" value="HisK_dim/P_sf"/>
</dbReference>
<keyword evidence="4" id="KW-1003">Cell membrane</keyword>
<keyword evidence="13" id="KW-0902">Two-component regulatory system</keyword>
<evidence type="ECO:0000256" key="1">
    <source>
        <dbReference type="ARBA" id="ARBA00000085"/>
    </source>
</evidence>
<feature type="transmembrane region" description="Helical" evidence="18">
    <location>
        <begin position="20"/>
        <end position="41"/>
    </location>
</feature>
<dbReference type="PANTHER" id="PTHR43065:SF46">
    <property type="entry name" value="C4-DICARBOXYLATE TRANSPORT SENSOR PROTEIN DCTB"/>
    <property type="match status" value="1"/>
</dbReference>
<proteinExistence type="predicted"/>
<evidence type="ECO:0000256" key="7">
    <source>
        <dbReference type="ARBA" id="ARBA00022679"/>
    </source>
</evidence>
<keyword evidence="17" id="KW-0175">Coiled coil</keyword>
<dbReference type="PIRSF" id="PIRSF036431">
    <property type="entry name" value="STHK_DctB"/>
    <property type="match status" value="1"/>
</dbReference>
<organism evidence="20 21">
    <name type="scientific">Pelagibacterium lentulum</name>
    <dbReference type="NCBI Taxonomy" id="2029865"/>
    <lineage>
        <taxon>Bacteria</taxon>
        <taxon>Pseudomonadati</taxon>
        <taxon>Pseudomonadota</taxon>
        <taxon>Alphaproteobacteria</taxon>
        <taxon>Hyphomicrobiales</taxon>
        <taxon>Devosiaceae</taxon>
        <taxon>Pelagibacterium</taxon>
    </lineage>
</organism>
<evidence type="ECO:0000256" key="11">
    <source>
        <dbReference type="ARBA" id="ARBA00022840"/>
    </source>
</evidence>
<dbReference type="PANTHER" id="PTHR43065">
    <property type="entry name" value="SENSOR HISTIDINE KINASE"/>
    <property type="match status" value="1"/>
</dbReference>
<evidence type="ECO:0000256" key="8">
    <source>
        <dbReference type="ARBA" id="ARBA00022692"/>
    </source>
</evidence>
<protein>
    <recommendedName>
        <fullName evidence="16">C4-dicarboxylate transport sensor protein DctB</fullName>
        <ecNumber evidence="3">2.7.13.3</ecNumber>
    </recommendedName>
</protein>
<comment type="function">
    <text evidence="15">Member of the two-component regulatory system DctB/DctD involved in the transport of C4-dicarboxylates. DctB functions as a membrane-associated protein kinase that phosphorylates DctD in response to environmental signals.</text>
</comment>
<dbReference type="EC" id="2.7.13.3" evidence="3"/>
<keyword evidence="12 18" id="KW-1133">Transmembrane helix</keyword>
<accession>A0A916RLL9</accession>
<dbReference type="Gene3D" id="1.10.287.130">
    <property type="match status" value="1"/>
</dbReference>
<keyword evidence="7" id="KW-0808">Transferase</keyword>
<dbReference type="Pfam" id="PF02518">
    <property type="entry name" value="HATPase_c"/>
    <property type="match status" value="1"/>
</dbReference>
<evidence type="ECO:0000256" key="3">
    <source>
        <dbReference type="ARBA" id="ARBA00012438"/>
    </source>
</evidence>
<evidence type="ECO:0000256" key="5">
    <source>
        <dbReference type="ARBA" id="ARBA00022519"/>
    </source>
</evidence>
<comment type="subcellular location">
    <subcellularLocation>
        <location evidence="2">Cell inner membrane</location>
        <topology evidence="2">Multi-pass membrane protein</topology>
    </subcellularLocation>
</comment>
<dbReference type="SMART" id="SM00387">
    <property type="entry name" value="HATPase_c"/>
    <property type="match status" value="1"/>
</dbReference>
<dbReference type="PROSITE" id="PS50109">
    <property type="entry name" value="HIS_KIN"/>
    <property type="match status" value="1"/>
</dbReference>
<dbReference type="FunFam" id="1.10.287.130:FF:000049">
    <property type="entry name" value="C4-dicarboxylate transport sensor protein DctB"/>
    <property type="match status" value="1"/>
</dbReference>
<dbReference type="Pfam" id="PF00512">
    <property type="entry name" value="HisKA"/>
    <property type="match status" value="1"/>
</dbReference>
<dbReference type="OrthoDB" id="7568856at2"/>
<keyword evidence="21" id="KW-1185">Reference proteome</keyword>
<evidence type="ECO:0000313" key="20">
    <source>
        <dbReference type="EMBL" id="GGA60852.1"/>
    </source>
</evidence>
<evidence type="ECO:0000259" key="19">
    <source>
        <dbReference type="PROSITE" id="PS50109"/>
    </source>
</evidence>
<evidence type="ECO:0000256" key="2">
    <source>
        <dbReference type="ARBA" id="ARBA00004429"/>
    </source>
</evidence>
<keyword evidence="6" id="KW-0597">Phosphoprotein</keyword>
<dbReference type="Proteomes" id="UP000596977">
    <property type="component" value="Unassembled WGS sequence"/>
</dbReference>
<dbReference type="SUPFAM" id="SSF47384">
    <property type="entry name" value="Homodimeric domain of signal transducing histidine kinase"/>
    <property type="match status" value="1"/>
</dbReference>
<dbReference type="InterPro" id="IPR017055">
    <property type="entry name" value="Sig_transdc_His_kinase_DctB"/>
</dbReference>
<comment type="caution">
    <text evidence="20">The sequence shown here is derived from an EMBL/GenBank/DDBJ whole genome shotgun (WGS) entry which is preliminary data.</text>
</comment>
<dbReference type="GO" id="GO:0000155">
    <property type="term" value="F:phosphorelay sensor kinase activity"/>
    <property type="evidence" value="ECO:0007669"/>
    <property type="project" value="InterPro"/>
</dbReference>
<keyword evidence="9" id="KW-0547">Nucleotide-binding</keyword>
<evidence type="ECO:0000256" key="17">
    <source>
        <dbReference type="SAM" id="Coils"/>
    </source>
</evidence>
<evidence type="ECO:0000256" key="13">
    <source>
        <dbReference type="ARBA" id="ARBA00023012"/>
    </source>
</evidence>
<feature type="coiled-coil region" evidence="17">
    <location>
        <begin position="332"/>
        <end position="387"/>
    </location>
</feature>
<dbReference type="Gene3D" id="3.30.450.20">
    <property type="entry name" value="PAS domain"/>
    <property type="match status" value="2"/>
</dbReference>
<comment type="catalytic activity">
    <reaction evidence="1">
        <text>ATP + protein L-histidine = ADP + protein N-phospho-L-histidine.</text>
        <dbReference type="EC" id="2.7.13.3"/>
    </reaction>
</comment>
<dbReference type="EMBL" id="BMKB01000007">
    <property type="protein sequence ID" value="GGA60852.1"/>
    <property type="molecule type" value="Genomic_DNA"/>
</dbReference>
<keyword evidence="14 18" id="KW-0472">Membrane</keyword>
<feature type="transmembrane region" description="Helical" evidence="18">
    <location>
        <begin position="307"/>
        <end position="329"/>
    </location>
</feature>
<gene>
    <name evidence="20" type="ORF">GCM10011499_33880</name>
</gene>
<dbReference type="GO" id="GO:0005524">
    <property type="term" value="F:ATP binding"/>
    <property type="evidence" value="ECO:0007669"/>
    <property type="project" value="UniProtKB-KW"/>
</dbReference>
<dbReference type="PRINTS" id="PR00344">
    <property type="entry name" value="BCTRLSENSOR"/>
</dbReference>
<sequence length="629" mass="69647">MSLNAAHTIGERSRFNPQWLWLAAIACAVMVAIGTLGGTYFTRIYFNEAEARGQNTLRLAVAALRGQMARFERLPQLLADYDDIKLLVANPDDPDLVDEMNHYLKEVNELLESSDLYVMMPDGNTIVASNFDTDTSFVGGNFSYRPYFSNALAGGEGRFFALGTTSLKRGYYFGAPVWIDGVVEAVVVLKVDVDAIEDTWRGGDYEIIVTDPEGIIFMTGQPDWLFSGILPLTEERLARTAETRRYADAELRDLPVTRTHFQDHHELMEVEMQTGETREYLMLTEPMPEADWTVKVLLDTASARAQAVTTIVVLLLVVGLATMAAAIYLQRQARLRERMQMQHEARDQLERRVKERTAELATVNKQLEAEVAERRATEAALRQTQNDLVQAGKLAALGQMSAALSHEFNQPLAAARNYADNALVLIERGRVPEASNNVSRITALIDRMASISRHLRNFARKPNQKLAIVNLEDVVNDTLEIVDWHIRSSRVALEIDLGPKPIFIHCGPVRLQQVLVNILTNAVDTVAEQADRRVTLTASSDGDTVTIAVRDHGPGVPATLAERIFDPFFTTKGVGKGLGLGLSISYNIVKDFGGDLHVENHAEGGAIFTMTLRAAAIPQTFESLAEPAQ</sequence>
<dbReference type="InterPro" id="IPR003594">
    <property type="entry name" value="HATPase_dom"/>
</dbReference>
<keyword evidence="8 18" id="KW-0812">Transmembrane</keyword>
<evidence type="ECO:0000256" key="16">
    <source>
        <dbReference type="ARBA" id="ARBA00073143"/>
    </source>
</evidence>
<keyword evidence="5" id="KW-0997">Cell inner membrane</keyword>
<dbReference type="CDD" id="cd00082">
    <property type="entry name" value="HisKA"/>
    <property type="match status" value="1"/>
</dbReference>
<dbReference type="InterPro" id="IPR036890">
    <property type="entry name" value="HATPase_C_sf"/>
</dbReference>
<dbReference type="InterPro" id="IPR003661">
    <property type="entry name" value="HisK_dim/P_dom"/>
</dbReference>